<dbReference type="SUPFAM" id="SSF53649">
    <property type="entry name" value="Alkaline phosphatase-like"/>
    <property type="match status" value="1"/>
</dbReference>
<dbReference type="Pfam" id="PF00884">
    <property type="entry name" value="Sulfatase"/>
    <property type="match status" value="1"/>
</dbReference>
<dbReference type="InterPro" id="IPR050738">
    <property type="entry name" value="Sulfatase"/>
</dbReference>
<protein>
    <recommendedName>
        <fullName evidence="8">Sulfatase N-terminal domain-containing protein</fullName>
    </recommendedName>
</protein>
<keyword evidence="6" id="KW-0106">Calcium</keyword>
<dbReference type="PANTHER" id="PTHR42693">
    <property type="entry name" value="ARYLSULFATASE FAMILY MEMBER"/>
    <property type="match status" value="1"/>
</dbReference>
<evidence type="ECO:0000256" key="5">
    <source>
        <dbReference type="ARBA" id="ARBA00022801"/>
    </source>
</evidence>
<keyword evidence="10" id="KW-1185">Reference proteome</keyword>
<comment type="caution">
    <text evidence="9">The sequence shown here is derived from an EMBL/GenBank/DDBJ whole genome shotgun (WGS) entry which is preliminary data.</text>
</comment>
<evidence type="ECO:0000256" key="6">
    <source>
        <dbReference type="ARBA" id="ARBA00022837"/>
    </source>
</evidence>
<dbReference type="CDD" id="cd16027">
    <property type="entry name" value="SGSH"/>
    <property type="match status" value="1"/>
</dbReference>
<keyword evidence="5" id="KW-0378">Hydrolase</keyword>
<keyword evidence="4 7" id="KW-0732">Signal</keyword>
<sequence length="440" mass="49962">MLARFSRFATLLFFSLVATISLAQESKPNVVMILSDDQAWGDYSFMGHDAIQTPHLDQLASESLTFTRGYVPTSLCRPSLSTIITGLYPHQHGVVGNDPPWKGMKEGQKRPNHTQPEYVKNREAYLSHIDNMKTLPDYLAPLGYRSLQTGKWWEGNYRRGGFSEGMTQGDFNKDGRHGDKGLNIGRTGMEPIDSFLDSCKENDDPFFVWYAPFLPHTPHNPPQRILDKYTSKTDSLPMAKYWAMCEWFDETCGQLFASLEERGLAENTIVIYVTDNGWINELSASRYAPRSKRSPNEGGTRTPIMIKWPGHVAPKMDKETLASSIDLVPTVLAAVGVETDRNLPGINLLDKSKRESRDTLFGEIFEHDIQSMDDPAASLRYRWMIQGDWKLILPSSRMRGEKPELYNLKQDPHENNDLAAEHPQKVKSMTDAINAWWDAE</sequence>
<comment type="similarity">
    <text evidence="2">Belongs to the sulfatase family.</text>
</comment>
<dbReference type="Gene3D" id="3.30.1120.10">
    <property type="match status" value="1"/>
</dbReference>
<dbReference type="InterPro" id="IPR000917">
    <property type="entry name" value="Sulfatase_N"/>
</dbReference>
<dbReference type="EMBL" id="BAABRO010000002">
    <property type="protein sequence ID" value="GAA5505689.1"/>
    <property type="molecule type" value="Genomic_DNA"/>
</dbReference>
<dbReference type="Gene3D" id="3.40.720.10">
    <property type="entry name" value="Alkaline Phosphatase, subunit A"/>
    <property type="match status" value="1"/>
</dbReference>
<dbReference type="RefSeq" id="WP_345682698.1">
    <property type="nucleotide sequence ID" value="NZ_BAABRO010000002.1"/>
</dbReference>
<accession>A0ABP9VKH7</accession>
<comment type="cofactor">
    <cofactor evidence="1">
        <name>Ca(2+)</name>
        <dbReference type="ChEBI" id="CHEBI:29108"/>
    </cofactor>
</comment>
<reference evidence="9 10" key="1">
    <citation type="submission" date="2024-02" db="EMBL/GenBank/DDBJ databases">
        <title>Rhodopirellula caenicola NBRC 110016.</title>
        <authorList>
            <person name="Ichikawa N."/>
            <person name="Katano-Makiyama Y."/>
            <person name="Hidaka K."/>
        </authorList>
    </citation>
    <scope>NUCLEOTIDE SEQUENCE [LARGE SCALE GENOMIC DNA]</scope>
    <source>
        <strain evidence="9 10">NBRC 110016</strain>
    </source>
</reference>
<name>A0ABP9VKH7_9BACT</name>
<evidence type="ECO:0000313" key="9">
    <source>
        <dbReference type="EMBL" id="GAA5505689.1"/>
    </source>
</evidence>
<evidence type="ECO:0000256" key="7">
    <source>
        <dbReference type="SAM" id="SignalP"/>
    </source>
</evidence>
<dbReference type="Proteomes" id="UP001416858">
    <property type="component" value="Unassembled WGS sequence"/>
</dbReference>
<feature type="signal peptide" evidence="7">
    <location>
        <begin position="1"/>
        <end position="23"/>
    </location>
</feature>
<keyword evidence="3" id="KW-0479">Metal-binding</keyword>
<gene>
    <name evidence="9" type="ORF">Rcae01_01135</name>
</gene>
<evidence type="ECO:0000313" key="10">
    <source>
        <dbReference type="Proteomes" id="UP001416858"/>
    </source>
</evidence>
<dbReference type="InterPro" id="IPR017850">
    <property type="entry name" value="Alkaline_phosphatase_core_sf"/>
</dbReference>
<feature type="domain" description="Sulfatase N-terminal" evidence="8">
    <location>
        <begin position="28"/>
        <end position="337"/>
    </location>
</feature>
<dbReference type="PANTHER" id="PTHR42693:SF42">
    <property type="entry name" value="ARYLSULFATASE G"/>
    <property type="match status" value="1"/>
</dbReference>
<feature type="chain" id="PRO_5045160233" description="Sulfatase N-terminal domain-containing protein" evidence="7">
    <location>
        <begin position="24"/>
        <end position="440"/>
    </location>
</feature>
<evidence type="ECO:0000259" key="8">
    <source>
        <dbReference type="Pfam" id="PF00884"/>
    </source>
</evidence>
<evidence type="ECO:0000256" key="3">
    <source>
        <dbReference type="ARBA" id="ARBA00022723"/>
    </source>
</evidence>
<organism evidence="9 10">
    <name type="scientific">Novipirellula caenicola</name>
    <dbReference type="NCBI Taxonomy" id="1536901"/>
    <lineage>
        <taxon>Bacteria</taxon>
        <taxon>Pseudomonadati</taxon>
        <taxon>Planctomycetota</taxon>
        <taxon>Planctomycetia</taxon>
        <taxon>Pirellulales</taxon>
        <taxon>Pirellulaceae</taxon>
        <taxon>Novipirellula</taxon>
    </lineage>
</organism>
<evidence type="ECO:0000256" key="4">
    <source>
        <dbReference type="ARBA" id="ARBA00022729"/>
    </source>
</evidence>
<evidence type="ECO:0000256" key="1">
    <source>
        <dbReference type="ARBA" id="ARBA00001913"/>
    </source>
</evidence>
<evidence type="ECO:0000256" key="2">
    <source>
        <dbReference type="ARBA" id="ARBA00008779"/>
    </source>
</evidence>
<proteinExistence type="inferred from homology"/>